<accession>A0A0F9QG67</accession>
<dbReference type="EMBL" id="LAZR01001538">
    <property type="protein sequence ID" value="KKN43065.1"/>
    <property type="molecule type" value="Genomic_DNA"/>
</dbReference>
<sequence length="417" mass="47637">MKTSEHLQTHLKKQIEQINDWYNKKVEILKEFNINLPIFSSFDIRDRGNKVSIVDSNVFPSGFNNLDQKSRDYASKMFLNYLQSISQSKDILLILENHTRNKFYFKNIQVLSQILNGAGYNTSLGFLDAGEIIHKKHVPLGYGDVLEVERIHRNGNSIYTKSFQDGIILLNNDFSVGKPKILGDISQLVIPPVSLGWYNRKKSTHFQCYHSFINEIAELTSTDPWLLGTFFSHVDDVNFKDRSTLQETAEAVDSLIENITQKYREYKISEEPYVFVKNNSGTYGLGVITVSSGNEIKNLNSKNRKKMSHGKEKSKINSIMIQEGITTKYSIENHPAEPVLYNVGENTVGGFMRFNLLQDNTDNLNKKGMGFQQLIDNELTHPIILKNGNFSLYSMLAKVASLAIAFEHLKETKKKFN</sequence>
<dbReference type="InterPro" id="IPR042520">
    <property type="entry name" value="GshA_N"/>
</dbReference>
<name>A0A0F9QG67_9ZZZZ</name>
<reference evidence="1" key="1">
    <citation type="journal article" date="2015" name="Nature">
        <title>Complex archaea that bridge the gap between prokaryotes and eukaryotes.</title>
        <authorList>
            <person name="Spang A."/>
            <person name="Saw J.H."/>
            <person name="Jorgensen S.L."/>
            <person name="Zaremba-Niedzwiedzka K."/>
            <person name="Martijn J."/>
            <person name="Lind A.E."/>
            <person name="van Eijk R."/>
            <person name="Schleper C."/>
            <person name="Guy L."/>
            <person name="Ettema T.J."/>
        </authorList>
    </citation>
    <scope>NUCLEOTIDE SEQUENCE</scope>
</reference>
<dbReference type="Pfam" id="PF08886">
    <property type="entry name" value="GshA"/>
    <property type="match status" value="1"/>
</dbReference>
<dbReference type="NCBIfam" id="TIGR02049">
    <property type="entry name" value="gshA_ferroox"/>
    <property type="match status" value="1"/>
</dbReference>
<protein>
    <recommendedName>
        <fullName evidence="2">Glutamate--cysteine ligase</fullName>
    </recommendedName>
</protein>
<evidence type="ECO:0000313" key="1">
    <source>
        <dbReference type="EMBL" id="KKN43065.1"/>
    </source>
</evidence>
<proteinExistence type="predicted"/>
<comment type="caution">
    <text evidence="1">The sequence shown here is derived from an EMBL/GenBank/DDBJ whole genome shotgun (WGS) entry which is preliminary data.</text>
</comment>
<gene>
    <name evidence="1" type="ORF">LCGC14_0707030</name>
</gene>
<dbReference type="InterPro" id="IPR011718">
    <property type="entry name" value="GshA"/>
</dbReference>
<dbReference type="AlphaFoldDB" id="A0A0F9QG67"/>
<dbReference type="Gene3D" id="3.40.50.11280">
    <property type="entry name" value="Glutamate-cysteine ligase, N-terminal domain"/>
    <property type="match status" value="1"/>
</dbReference>
<organism evidence="1">
    <name type="scientific">marine sediment metagenome</name>
    <dbReference type="NCBI Taxonomy" id="412755"/>
    <lineage>
        <taxon>unclassified sequences</taxon>
        <taxon>metagenomes</taxon>
        <taxon>ecological metagenomes</taxon>
    </lineage>
</organism>
<evidence type="ECO:0008006" key="2">
    <source>
        <dbReference type="Google" id="ProtNLM"/>
    </source>
</evidence>